<organism evidence="8 9">
    <name type="scientific">Alicyclobacillus sacchari</name>
    <dbReference type="NCBI Taxonomy" id="392010"/>
    <lineage>
        <taxon>Bacteria</taxon>
        <taxon>Bacillati</taxon>
        <taxon>Bacillota</taxon>
        <taxon>Bacilli</taxon>
        <taxon>Bacillales</taxon>
        <taxon>Alicyclobacillaceae</taxon>
        <taxon>Alicyclobacillus</taxon>
    </lineage>
</organism>
<evidence type="ECO:0000256" key="4">
    <source>
        <dbReference type="ARBA" id="ARBA00023235"/>
    </source>
</evidence>
<keyword evidence="4 5" id="KW-0413">Isomerase</keyword>
<evidence type="ECO:0000259" key="7">
    <source>
        <dbReference type="PROSITE" id="PS50072"/>
    </source>
</evidence>
<keyword evidence="9" id="KW-1185">Reference proteome</keyword>
<dbReference type="Gene3D" id="2.40.100.10">
    <property type="entry name" value="Cyclophilin-like"/>
    <property type="match status" value="1"/>
</dbReference>
<dbReference type="EC" id="5.2.1.8" evidence="5"/>
<dbReference type="GO" id="GO:0003755">
    <property type="term" value="F:peptidyl-prolyl cis-trans isomerase activity"/>
    <property type="evidence" value="ECO:0007669"/>
    <property type="project" value="UniProtKB-UniRule"/>
</dbReference>
<dbReference type="RefSeq" id="WP_134159043.1">
    <property type="nucleotide sequence ID" value="NZ_BSUS01000001.1"/>
</dbReference>
<dbReference type="InterPro" id="IPR044666">
    <property type="entry name" value="Cyclophilin_A-like"/>
</dbReference>
<accession>A0A4R8LQA8</accession>
<keyword evidence="5" id="KW-0732">Signal</keyword>
<comment type="caution">
    <text evidence="8">The sequence shown here is derived from an EMBL/GenBank/DDBJ whole genome shotgun (WGS) entry which is preliminary data.</text>
</comment>
<feature type="domain" description="PPIase cyclophilin-type" evidence="7">
    <location>
        <begin position="92"/>
        <end position="246"/>
    </location>
</feature>
<feature type="compositionally biased region" description="Polar residues" evidence="6">
    <location>
        <begin position="66"/>
        <end position="77"/>
    </location>
</feature>
<feature type="region of interest" description="Disordered" evidence="6">
    <location>
        <begin position="43"/>
        <end position="78"/>
    </location>
</feature>
<name>A0A4R8LQA8_9BACL</name>
<dbReference type="InterPro" id="IPR002130">
    <property type="entry name" value="Cyclophilin-type_PPIase_dom"/>
</dbReference>
<dbReference type="EMBL" id="SORF01000004">
    <property type="protein sequence ID" value="TDY49598.1"/>
    <property type="molecule type" value="Genomic_DNA"/>
</dbReference>
<comment type="similarity">
    <text evidence="5">Belongs to the cyclophilin-type PPIase family.</text>
</comment>
<feature type="chain" id="PRO_5039756747" description="Peptidyl-prolyl cis-trans isomerase" evidence="5">
    <location>
        <begin position="20"/>
        <end position="249"/>
    </location>
</feature>
<dbReference type="PANTHER" id="PTHR45625">
    <property type="entry name" value="PEPTIDYL-PROLYL CIS-TRANS ISOMERASE-RELATED"/>
    <property type="match status" value="1"/>
</dbReference>
<dbReference type="PROSITE" id="PS50072">
    <property type="entry name" value="CSA_PPIASE_2"/>
    <property type="match status" value="1"/>
</dbReference>
<keyword evidence="3 5" id="KW-0697">Rotamase</keyword>
<evidence type="ECO:0000256" key="5">
    <source>
        <dbReference type="RuleBase" id="RU363019"/>
    </source>
</evidence>
<proteinExistence type="inferred from homology"/>
<dbReference type="Pfam" id="PF00160">
    <property type="entry name" value="Pro_isomerase"/>
    <property type="match status" value="1"/>
</dbReference>
<feature type="compositionally biased region" description="Low complexity" evidence="6">
    <location>
        <begin position="49"/>
        <end position="65"/>
    </location>
</feature>
<dbReference type="OrthoDB" id="9807797at2"/>
<evidence type="ECO:0000256" key="1">
    <source>
        <dbReference type="ARBA" id="ARBA00000971"/>
    </source>
</evidence>
<protein>
    <recommendedName>
        <fullName evidence="5">Peptidyl-prolyl cis-trans isomerase</fullName>
        <shortName evidence="5">PPIase</shortName>
        <ecNumber evidence="5">5.2.1.8</ecNumber>
    </recommendedName>
</protein>
<gene>
    <name evidence="8" type="ORF">C7445_104109</name>
</gene>
<sequence>MKARMLHTFFAVAAACAFAAGCGTPTNNTANATNLTDGVNSSAGAVNQTANDSANATNDAANPPSLHTTTQQWSSAPKMTIDPSKTYDAIVHTNYGDFTIQLDAKDSPITVNNFVFLAKHNFYHDCSFFRIIKNFMVQTGDPNNNGTGGPGYTIPDELTHQYPFTQGVVAMANTGQPHTGGSQFFICTVNDTKVFQPPNNKYTEFGRVVSGMNVVEKIASIPVTNNPQTGELSYPLATAYIESIDIEVK</sequence>
<dbReference type="PROSITE" id="PS51257">
    <property type="entry name" value="PROKAR_LIPOPROTEIN"/>
    <property type="match status" value="1"/>
</dbReference>
<feature type="signal peptide" evidence="5">
    <location>
        <begin position="1"/>
        <end position="19"/>
    </location>
</feature>
<dbReference type="PANTHER" id="PTHR45625:SF4">
    <property type="entry name" value="PEPTIDYLPROLYL ISOMERASE DOMAIN AND WD REPEAT-CONTAINING PROTEIN 1"/>
    <property type="match status" value="1"/>
</dbReference>
<dbReference type="CDD" id="cd00317">
    <property type="entry name" value="cyclophilin"/>
    <property type="match status" value="1"/>
</dbReference>
<reference evidence="8 9" key="1">
    <citation type="submission" date="2019-03" db="EMBL/GenBank/DDBJ databases">
        <title>Genomic Encyclopedia of Type Strains, Phase IV (KMG-IV): sequencing the most valuable type-strain genomes for metagenomic binning, comparative biology and taxonomic classification.</title>
        <authorList>
            <person name="Goeker M."/>
        </authorList>
    </citation>
    <scope>NUCLEOTIDE SEQUENCE [LARGE SCALE GENOMIC DNA]</scope>
    <source>
        <strain evidence="8 9">DSM 17974</strain>
    </source>
</reference>
<dbReference type="SUPFAM" id="SSF50891">
    <property type="entry name" value="Cyclophilin-like"/>
    <property type="match status" value="1"/>
</dbReference>
<evidence type="ECO:0000313" key="8">
    <source>
        <dbReference type="EMBL" id="TDY49598.1"/>
    </source>
</evidence>
<evidence type="ECO:0000256" key="2">
    <source>
        <dbReference type="ARBA" id="ARBA00002388"/>
    </source>
</evidence>
<dbReference type="PRINTS" id="PR00153">
    <property type="entry name" value="CSAPPISMRASE"/>
</dbReference>
<comment type="catalytic activity">
    <reaction evidence="1 5">
        <text>[protein]-peptidylproline (omega=180) = [protein]-peptidylproline (omega=0)</text>
        <dbReference type="Rhea" id="RHEA:16237"/>
        <dbReference type="Rhea" id="RHEA-COMP:10747"/>
        <dbReference type="Rhea" id="RHEA-COMP:10748"/>
        <dbReference type="ChEBI" id="CHEBI:83833"/>
        <dbReference type="ChEBI" id="CHEBI:83834"/>
        <dbReference type="EC" id="5.2.1.8"/>
    </reaction>
</comment>
<dbReference type="InterPro" id="IPR029000">
    <property type="entry name" value="Cyclophilin-like_dom_sf"/>
</dbReference>
<evidence type="ECO:0000313" key="9">
    <source>
        <dbReference type="Proteomes" id="UP000294581"/>
    </source>
</evidence>
<evidence type="ECO:0000256" key="3">
    <source>
        <dbReference type="ARBA" id="ARBA00023110"/>
    </source>
</evidence>
<comment type="function">
    <text evidence="2 5">PPIases accelerate the folding of proteins. It catalyzes the cis-trans isomerization of proline imidic peptide bonds in oligopeptides.</text>
</comment>
<evidence type="ECO:0000256" key="6">
    <source>
        <dbReference type="SAM" id="MobiDB-lite"/>
    </source>
</evidence>
<dbReference type="AlphaFoldDB" id="A0A4R8LQA8"/>
<dbReference type="Proteomes" id="UP000294581">
    <property type="component" value="Unassembled WGS sequence"/>
</dbReference>